<sequence>MKQKLTEPFARLLGLLSLEVLALSAALLVCLLLFLLMTYLVFSARDSALDTSLFAFADRIASPGMTRVMRFISFFASVEYLLVAPPLVVLVFSFYPRLRWFALKVLLISFSTSILNQLMKRFFERPRPAFALLEQSGMSFPSGHAMIGGAFYGLLIYIIWRTVHNNVWRLLLIVFLALLVLLIGLCRIYLKVHYATDVLAGYAMGFLWLLLSVTLLRRLERAYFSGQKRPA</sequence>
<proteinExistence type="predicted"/>
<feature type="transmembrane region" description="Helical" evidence="1">
    <location>
        <begin position="101"/>
        <end position="119"/>
    </location>
</feature>
<evidence type="ECO:0000256" key="1">
    <source>
        <dbReference type="SAM" id="Phobius"/>
    </source>
</evidence>
<keyword evidence="1" id="KW-1133">Transmembrane helix</keyword>
<dbReference type="RefSeq" id="WP_119430703.1">
    <property type="nucleotide sequence ID" value="NZ_QWGE01000001.1"/>
</dbReference>
<feature type="transmembrane region" description="Helical" evidence="1">
    <location>
        <begin position="139"/>
        <end position="160"/>
    </location>
</feature>
<dbReference type="PANTHER" id="PTHR14969:SF13">
    <property type="entry name" value="AT30094P"/>
    <property type="match status" value="1"/>
</dbReference>
<comment type="caution">
    <text evidence="3">The sequence shown here is derived from an EMBL/GenBank/DDBJ whole genome shotgun (WGS) entry which is preliminary data.</text>
</comment>
<feature type="transmembrane region" description="Helical" evidence="1">
    <location>
        <begin position="12"/>
        <end position="42"/>
    </location>
</feature>
<keyword evidence="1" id="KW-0472">Membrane</keyword>
<keyword evidence="4" id="KW-1185">Reference proteome</keyword>
<dbReference type="SUPFAM" id="SSF48317">
    <property type="entry name" value="Acid phosphatase/Vanadium-dependent haloperoxidase"/>
    <property type="match status" value="1"/>
</dbReference>
<dbReference type="EMBL" id="QWGE01000001">
    <property type="protein sequence ID" value="RIJ42821.1"/>
    <property type="molecule type" value="Genomic_DNA"/>
</dbReference>
<dbReference type="Proteomes" id="UP000266005">
    <property type="component" value="Unassembled WGS sequence"/>
</dbReference>
<dbReference type="PANTHER" id="PTHR14969">
    <property type="entry name" value="SPHINGOSINE-1-PHOSPHATE PHOSPHOHYDROLASE"/>
    <property type="match status" value="1"/>
</dbReference>
<dbReference type="InterPro" id="IPR000326">
    <property type="entry name" value="PAP2/HPO"/>
</dbReference>
<name>A0A399SIH2_9BACT</name>
<dbReference type="AlphaFoldDB" id="A0A399SIH2"/>
<feature type="transmembrane region" description="Helical" evidence="1">
    <location>
        <begin position="202"/>
        <end position="219"/>
    </location>
</feature>
<protein>
    <submittedName>
        <fullName evidence="3">PAP2 family protein</fullName>
    </submittedName>
</protein>
<dbReference type="SMART" id="SM00014">
    <property type="entry name" value="acidPPc"/>
    <property type="match status" value="1"/>
</dbReference>
<dbReference type="Pfam" id="PF01569">
    <property type="entry name" value="PAP2"/>
    <property type="match status" value="1"/>
</dbReference>
<reference evidence="4" key="1">
    <citation type="submission" date="2018-08" db="EMBL/GenBank/DDBJ databases">
        <title>Mucilaginibacter sp. MYSH2.</title>
        <authorList>
            <person name="Seo T."/>
        </authorList>
    </citation>
    <scope>NUCLEOTIDE SEQUENCE [LARGE SCALE GENOMIC DNA]</scope>
    <source>
        <strain evidence="4">KIRAN</strain>
    </source>
</reference>
<dbReference type="OrthoDB" id="9773582at2"/>
<feature type="transmembrane region" description="Helical" evidence="1">
    <location>
        <begin position="71"/>
        <end position="94"/>
    </location>
</feature>
<dbReference type="CDD" id="cd03392">
    <property type="entry name" value="PAP2_like_2"/>
    <property type="match status" value="1"/>
</dbReference>
<feature type="transmembrane region" description="Helical" evidence="1">
    <location>
        <begin position="167"/>
        <end position="190"/>
    </location>
</feature>
<feature type="domain" description="Phosphatidic acid phosphatase type 2/haloperoxidase" evidence="2">
    <location>
        <begin position="101"/>
        <end position="213"/>
    </location>
</feature>
<evidence type="ECO:0000313" key="3">
    <source>
        <dbReference type="EMBL" id="RIJ42821.1"/>
    </source>
</evidence>
<organism evidence="3 4">
    <name type="scientific">Pontibacter oryzae</name>
    <dbReference type="NCBI Taxonomy" id="2304593"/>
    <lineage>
        <taxon>Bacteria</taxon>
        <taxon>Pseudomonadati</taxon>
        <taxon>Bacteroidota</taxon>
        <taxon>Cytophagia</taxon>
        <taxon>Cytophagales</taxon>
        <taxon>Hymenobacteraceae</taxon>
        <taxon>Pontibacter</taxon>
    </lineage>
</organism>
<dbReference type="Gene3D" id="1.20.144.10">
    <property type="entry name" value="Phosphatidic acid phosphatase type 2/haloperoxidase"/>
    <property type="match status" value="2"/>
</dbReference>
<evidence type="ECO:0000259" key="2">
    <source>
        <dbReference type="SMART" id="SM00014"/>
    </source>
</evidence>
<gene>
    <name evidence="3" type="ORF">D1627_02940</name>
</gene>
<keyword evidence="1" id="KW-0812">Transmembrane</keyword>
<accession>A0A399SIH2</accession>
<evidence type="ECO:0000313" key="4">
    <source>
        <dbReference type="Proteomes" id="UP000266005"/>
    </source>
</evidence>
<dbReference type="InterPro" id="IPR036938">
    <property type="entry name" value="PAP2/HPO_sf"/>
</dbReference>